<reference evidence="1 2" key="1">
    <citation type="submission" date="2023-05" db="EMBL/GenBank/DDBJ databases">
        <title>B98-5 Cell Line De Novo Hybrid Assembly: An Optical Mapping Approach.</title>
        <authorList>
            <person name="Kananen K."/>
            <person name="Auerbach J.A."/>
            <person name="Kautto E."/>
            <person name="Blachly J.S."/>
        </authorList>
    </citation>
    <scope>NUCLEOTIDE SEQUENCE [LARGE SCALE GENOMIC DNA]</scope>
    <source>
        <strain evidence="1">B95-8</strain>
        <tissue evidence="1">Cell line</tissue>
    </source>
</reference>
<protein>
    <submittedName>
        <fullName evidence="1">Uncharacterized protein</fullName>
    </submittedName>
</protein>
<gene>
    <name evidence="1" type="ORF">P7K49_008594</name>
</gene>
<feature type="non-terminal residue" evidence="1">
    <location>
        <position position="56"/>
    </location>
</feature>
<feature type="non-terminal residue" evidence="1">
    <location>
        <position position="1"/>
    </location>
</feature>
<accession>A0ABQ9VY67</accession>
<proteinExistence type="predicted"/>
<sequence length="56" mass="6420">HTLHGRLGARASPPDKGAVIPCIQFLWKVGLRPEILEVTEGEEPFWCDQFQRLYTL</sequence>
<comment type="caution">
    <text evidence="1">The sequence shown here is derived from an EMBL/GenBank/DDBJ whole genome shotgun (WGS) entry which is preliminary data.</text>
</comment>
<evidence type="ECO:0000313" key="1">
    <source>
        <dbReference type="EMBL" id="KAK2114328.1"/>
    </source>
</evidence>
<keyword evidence="2" id="KW-1185">Reference proteome</keyword>
<dbReference type="Proteomes" id="UP001266305">
    <property type="component" value="Unassembled WGS sequence"/>
</dbReference>
<name>A0ABQ9VY67_SAGOE</name>
<dbReference type="EMBL" id="JASSZA010000004">
    <property type="protein sequence ID" value="KAK2114328.1"/>
    <property type="molecule type" value="Genomic_DNA"/>
</dbReference>
<organism evidence="1 2">
    <name type="scientific">Saguinus oedipus</name>
    <name type="common">Cotton-top tamarin</name>
    <name type="synonym">Oedipomidas oedipus</name>
    <dbReference type="NCBI Taxonomy" id="9490"/>
    <lineage>
        <taxon>Eukaryota</taxon>
        <taxon>Metazoa</taxon>
        <taxon>Chordata</taxon>
        <taxon>Craniata</taxon>
        <taxon>Vertebrata</taxon>
        <taxon>Euteleostomi</taxon>
        <taxon>Mammalia</taxon>
        <taxon>Eutheria</taxon>
        <taxon>Euarchontoglires</taxon>
        <taxon>Primates</taxon>
        <taxon>Haplorrhini</taxon>
        <taxon>Platyrrhini</taxon>
        <taxon>Cebidae</taxon>
        <taxon>Callitrichinae</taxon>
        <taxon>Saguinus</taxon>
    </lineage>
</organism>
<evidence type="ECO:0000313" key="2">
    <source>
        <dbReference type="Proteomes" id="UP001266305"/>
    </source>
</evidence>